<organism evidence="3 4">
    <name type="scientific">Pomacea canaliculata</name>
    <name type="common">Golden apple snail</name>
    <dbReference type="NCBI Taxonomy" id="400727"/>
    <lineage>
        <taxon>Eukaryota</taxon>
        <taxon>Metazoa</taxon>
        <taxon>Spiralia</taxon>
        <taxon>Lophotrochozoa</taxon>
        <taxon>Mollusca</taxon>
        <taxon>Gastropoda</taxon>
        <taxon>Caenogastropoda</taxon>
        <taxon>Architaenioglossa</taxon>
        <taxon>Ampullarioidea</taxon>
        <taxon>Ampullariidae</taxon>
        <taxon>Pomacea</taxon>
    </lineage>
</organism>
<gene>
    <name evidence="3" type="ORF">C0Q70_10773</name>
</gene>
<dbReference type="Gene3D" id="2.30.29.30">
    <property type="entry name" value="Pleckstrin-homology domain (PH domain)/Phosphotyrosine-binding domain (PTB)"/>
    <property type="match status" value="1"/>
</dbReference>
<dbReference type="EMBL" id="PZQS01000006">
    <property type="protein sequence ID" value="PVD28187.1"/>
    <property type="molecule type" value="Genomic_DNA"/>
</dbReference>
<proteinExistence type="predicted"/>
<accession>A0A2T7P432</accession>
<dbReference type="AlphaFoldDB" id="A0A2T7P432"/>
<feature type="region of interest" description="Disordered" evidence="1">
    <location>
        <begin position="429"/>
        <end position="487"/>
    </location>
</feature>
<feature type="region of interest" description="Disordered" evidence="1">
    <location>
        <begin position="171"/>
        <end position="214"/>
    </location>
</feature>
<keyword evidence="4" id="KW-1185">Reference proteome</keyword>
<name>A0A2T7P432_POMCA</name>
<feature type="compositionally biased region" description="Gly residues" evidence="1">
    <location>
        <begin position="197"/>
        <end position="211"/>
    </location>
</feature>
<feature type="compositionally biased region" description="Polar residues" evidence="1">
    <location>
        <begin position="140"/>
        <end position="153"/>
    </location>
</feature>
<dbReference type="STRING" id="400727.A0A2T7P432"/>
<sequence>MSLPDFTVSVQASPAYPVVTDLVDLPLPDHFPEPYCDPYPECHPDDAFSETSTPLPSSSSYNHVVHIETGDTTVYGGSSARQVLPPKSSGELQEVREGIRRITDKYAAPGALVRNSSACFSPTADMPSHHAAPRPPAAATSMNSLHSTATDSSGMGLGARLTAGSVSAFSDASSDLSSDASPVPPWTGSTSDTSGSTNGGGGVTLTRGGPGSSSRLVSVGGVSLASLGDGVTDQDVQQVEMFYRSHKSEVTVCRCLANLYFGTGVPRGSFVGGDGGTASAPSSGSDSWEFINTGIPLLVLDSGQHVRERRLSVVLAEKGTGFVLWKDVITHLTHYACPHANFHTLRVSADNNKLAGLSFDDSKAANDFAAIIRQLTSDPDDDLLMLSKKGKKKKKKPQESKRHKYKPPKKTDISQPCCFQHVTKLERPQVDGGFVMPPPPNGFPQAAPTGSLSSLSDHFHDKVTLSLPRARSQSSELSEVSSATSEH</sequence>
<dbReference type="PANTHER" id="PTHR20338">
    <property type="entry name" value="NUCLEAR RESPIRATORY FACTOR 1"/>
    <property type="match status" value="1"/>
</dbReference>
<dbReference type="InterPro" id="IPR000697">
    <property type="entry name" value="WH1/EVH1_dom"/>
</dbReference>
<protein>
    <recommendedName>
        <fullName evidence="2">WH1 domain-containing protein</fullName>
    </recommendedName>
</protein>
<feature type="compositionally biased region" description="Low complexity" evidence="1">
    <location>
        <begin position="171"/>
        <end position="196"/>
    </location>
</feature>
<dbReference type="OrthoDB" id="10021476at2759"/>
<dbReference type="Proteomes" id="UP000245119">
    <property type="component" value="Linkage Group LG6"/>
</dbReference>
<feature type="compositionally biased region" description="Basic residues" evidence="1">
    <location>
        <begin position="388"/>
        <end position="408"/>
    </location>
</feature>
<feature type="domain" description="WH1" evidence="2">
    <location>
        <begin position="244"/>
        <end position="379"/>
    </location>
</feature>
<dbReference type="PROSITE" id="PS50229">
    <property type="entry name" value="WH1"/>
    <property type="match status" value="1"/>
</dbReference>
<dbReference type="GO" id="GO:0006357">
    <property type="term" value="P:regulation of transcription by RNA polymerase II"/>
    <property type="evidence" value="ECO:0007669"/>
    <property type="project" value="InterPro"/>
</dbReference>
<dbReference type="InterPro" id="IPR039142">
    <property type="entry name" value="NRF1/Ewg"/>
</dbReference>
<dbReference type="InterPro" id="IPR011993">
    <property type="entry name" value="PH-like_dom_sf"/>
</dbReference>
<feature type="compositionally biased region" description="Low complexity" evidence="1">
    <location>
        <begin position="472"/>
        <end position="487"/>
    </location>
</feature>
<evidence type="ECO:0000313" key="3">
    <source>
        <dbReference type="EMBL" id="PVD28187.1"/>
    </source>
</evidence>
<evidence type="ECO:0000313" key="4">
    <source>
        <dbReference type="Proteomes" id="UP000245119"/>
    </source>
</evidence>
<evidence type="ECO:0000256" key="1">
    <source>
        <dbReference type="SAM" id="MobiDB-lite"/>
    </source>
</evidence>
<feature type="region of interest" description="Disordered" evidence="1">
    <location>
        <begin position="123"/>
        <end position="153"/>
    </location>
</feature>
<comment type="caution">
    <text evidence="3">The sequence shown here is derived from an EMBL/GenBank/DDBJ whole genome shotgun (WGS) entry which is preliminary data.</text>
</comment>
<reference evidence="3 4" key="1">
    <citation type="submission" date="2018-04" db="EMBL/GenBank/DDBJ databases">
        <title>The genome of golden apple snail Pomacea canaliculata provides insight into stress tolerance and invasive adaptation.</title>
        <authorList>
            <person name="Liu C."/>
            <person name="Liu B."/>
            <person name="Ren Y."/>
            <person name="Zhang Y."/>
            <person name="Wang H."/>
            <person name="Li S."/>
            <person name="Jiang F."/>
            <person name="Yin L."/>
            <person name="Zhang G."/>
            <person name="Qian W."/>
            <person name="Fan W."/>
        </authorList>
    </citation>
    <scope>NUCLEOTIDE SEQUENCE [LARGE SCALE GENOMIC DNA]</scope>
    <source>
        <strain evidence="3">SZHN2017</strain>
        <tissue evidence="3">Muscle</tissue>
    </source>
</reference>
<evidence type="ECO:0000259" key="2">
    <source>
        <dbReference type="PROSITE" id="PS50229"/>
    </source>
</evidence>
<dbReference type="GO" id="GO:0003700">
    <property type="term" value="F:DNA-binding transcription factor activity"/>
    <property type="evidence" value="ECO:0007669"/>
    <property type="project" value="InterPro"/>
</dbReference>
<feature type="region of interest" description="Disordered" evidence="1">
    <location>
        <begin position="387"/>
        <end position="414"/>
    </location>
</feature>